<feature type="chain" id="PRO_5036435072" evidence="2">
    <location>
        <begin position="25"/>
        <end position="580"/>
    </location>
</feature>
<feature type="signal peptide" evidence="2">
    <location>
        <begin position="1"/>
        <end position="24"/>
    </location>
</feature>
<dbReference type="InterPro" id="IPR008972">
    <property type="entry name" value="Cupredoxin"/>
</dbReference>
<evidence type="ECO:0000259" key="4">
    <source>
        <dbReference type="Pfam" id="PF07731"/>
    </source>
</evidence>
<dbReference type="PANTHER" id="PTHR48267">
    <property type="entry name" value="CUPREDOXIN SUPERFAMILY PROTEIN"/>
    <property type="match status" value="1"/>
</dbReference>
<dbReference type="PANTHER" id="PTHR48267:SF1">
    <property type="entry name" value="BILIRUBIN OXIDASE"/>
    <property type="match status" value="1"/>
</dbReference>
<protein>
    <submittedName>
        <fullName evidence="5">Uncharacterized protein</fullName>
    </submittedName>
</protein>
<dbReference type="EMBL" id="CM026425">
    <property type="protein sequence ID" value="KAG0576684.1"/>
    <property type="molecule type" value="Genomic_DNA"/>
</dbReference>
<dbReference type="EMBL" id="CM026425">
    <property type="protein sequence ID" value="KAG0576685.1"/>
    <property type="molecule type" value="Genomic_DNA"/>
</dbReference>
<dbReference type="Pfam" id="PF07731">
    <property type="entry name" value="Cu-oxidase_2"/>
    <property type="match status" value="1"/>
</dbReference>
<dbReference type="Proteomes" id="UP000822688">
    <property type="component" value="Chromosome 5"/>
</dbReference>
<dbReference type="InterPro" id="IPR001117">
    <property type="entry name" value="Cu-oxidase_2nd"/>
</dbReference>
<keyword evidence="2" id="KW-0732">Signal</keyword>
<dbReference type="InterPro" id="IPR045087">
    <property type="entry name" value="Cu-oxidase_fam"/>
</dbReference>
<evidence type="ECO:0000313" key="5">
    <source>
        <dbReference type="EMBL" id="KAG0576684.1"/>
    </source>
</evidence>
<dbReference type="Pfam" id="PF00394">
    <property type="entry name" value="Cu-oxidase"/>
    <property type="match status" value="1"/>
</dbReference>
<dbReference type="Gene3D" id="2.60.40.420">
    <property type="entry name" value="Cupredoxins - blue copper proteins"/>
    <property type="match status" value="3"/>
</dbReference>
<dbReference type="GO" id="GO:0016491">
    <property type="term" value="F:oxidoreductase activity"/>
    <property type="evidence" value="ECO:0007669"/>
    <property type="project" value="InterPro"/>
</dbReference>
<sequence length="580" mass="64498">MGIMGTRAALWIAVALFVAPMVLAMIDDPVQVCQTLQPSPTLEPFVDKLPKLKQIRIDHGKQVVLGAYKIQQKLHRDLPPTTMYAYGTSAATASVPGPTLLATSGVESYVRWENHIHDEYHMLPVDKTLMWANPSKGGVPIVTHLHGAECDSASDGYPDSWHTAKGEHGPTFTTLNFTYANTQSPAMLWYHDHAFGITRVNVLSGLSGFYLTKAHSNSPKPSWFPKRKQELHLMLQDKQLFYNGSINFPNVGDSPANHPQWCPEYFGDTIIVNGKAWPYVHVEPRTYRLRFLNAANARVFVLSLDNPNLTFTQIGTDGGLLERAQSLKVLTLAPAERIDCLVDFSHAAGTEVILNNTGAAPYPSGDPAFSPPSTLAVMKFIVKKKTKKIRDAPVPAKLRAADPLVNTGNALVRQLFMVENDDADGNPLESLLSNHTWHDEVTEKPELGATEIWEFINFTPDAHPMHIHLIEFKALNQQPFDLDKWTAGECEIFNTTFATPGTCFTGEPIAPSYNQIGLKDTILSLPNHVTRVVVQWKSQQNNGKFTFDATAGPGFVWHCHILDHEDNDMMRPIKLVKKSR</sequence>
<organism evidence="5 6">
    <name type="scientific">Ceratodon purpureus</name>
    <name type="common">Fire moss</name>
    <name type="synonym">Dicranum purpureum</name>
    <dbReference type="NCBI Taxonomy" id="3225"/>
    <lineage>
        <taxon>Eukaryota</taxon>
        <taxon>Viridiplantae</taxon>
        <taxon>Streptophyta</taxon>
        <taxon>Embryophyta</taxon>
        <taxon>Bryophyta</taxon>
        <taxon>Bryophytina</taxon>
        <taxon>Bryopsida</taxon>
        <taxon>Dicranidae</taxon>
        <taxon>Pseudoditrichales</taxon>
        <taxon>Ditrichaceae</taxon>
        <taxon>Ceratodon</taxon>
    </lineage>
</organism>
<dbReference type="AlphaFoldDB" id="A0A8T0HZT9"/>
<dbReference type="GO" id="GO:0005507">
    <property type="term" value="F:copper ion binding"/>
    <property type="evidence" value="ECO:0007669"/>
    <property type="project" value="InterPro"/>
</dbReference>
<comment type="similarity">
    <text evidence="1">Belongs to the multicopper oxidase family.</text>
</comment>
<feature type="domain" description="Plastocyanin-like" evidence="4">
    <location>
        <begin position="433"/>
        <end position="573"/>
    </location>
</feature>
<dbReference type="SUPFAM" id="SSF49503">
    <property type="entry name" value="Cupredoxins"/>
    <property type="match status" value="3"/>
</dbReference>
<feature type="domain" description="Plastocyanin-like" evidence="3">
    <location>
        <begin position="267"/>
        <end position="351"/>
    </location>
</feature>
<dbReference type="CDD" id="cd13868">
    <property type="entry name" value="CuRO_2_CotA_like"/>
    <property type="match status" value="1"/>
</dbReference>
<keyword evidence="6" id="KW-1185">Reference proteome</keyword>
<evidence type="ECO:0000259" key="3">
    <source>
        <dbReference type="Pfam" id="PF00394"/>
    </source>
</evidence>
<evidence type="ECO:0000313" key="6">
    <source>
        <dbReference type="Proteomes" id="UP000822688"/>
    </source>
</evidence>
<evidence type="ECO:0000256" key="2">
    <source>
        <dbReference type="SAM" id="SignalP"/>
    </source>
</evidence>
<dbReference type="CDD" id="cd13844">
    <property type="entry name" value="CuRO_1_BOD_CotA_like"/>
    <property type="match status" value="1"/>
</dbReference>
<accession>A0A8T0HZT9</accession>
<name>A0A8T0HZT9_CERPU</name>
<reference evidence="5" key="1">
    <citation type="submission" date="2020-06" db="EMBL/GenBank/DDBJ databases">
        <title>WGS assembly of Ceratodon purpureus strain R40.</title>
        <authorList>
            <person name="Carey S.B."/>
            <person name="Jenkins J."/>
            <person name="Shu S."/>
            <person name="Lovell J.T."/>
            <person name="Sreedasyam A."/>
            <person name="Maumus F."/>
            <person name="Tiley G.P."/>
            <person name="Fernandez-Pozo N."/>
            <person name="Barry K."/>
            <person name="Chen C."/>
            <person name="Wang M."/>
            <person name="Lipzen A."/>
            <person name="Daum C."/>
            <person name="Saski C.A."/>
            <person name="Payton A.C."/>
            <person name="Mcbreen J.C."/>
            <person name="Conrad R.E."/>
            <person name="Kollar L.M."/>
            <person name="Olsson S."/>
            <person name="Huttunen S."/>
            <person name="Landis J.B."/>
            <person name="Wickett N.J."/>
            <person name="Johnson M.G."/>
            <person name="Rensing S.A."/>
            <person name="Grimwood J."/>
            <person name="Schmutz J."/>
            <person name="Mcdaniel S.F."/>
        </authorList>
    </citation>
    <scope>NUCLEOTIDE SEQUENCE</scope>
    <source>
        <strain evidence="5">R40</strain>
    </source>
</reference>
<comment type="caution">
    <text evidence="5">The sequence shown here is derived from an EMBL/GenBank/DDBJ whole genome shotgun (WGS) entry which is preliminary data.</text>
</comment>
<dbReference type="CDD" id="cd13891">
    <property type="entry name" value="CuRO_3_CotA_like"/>
    <property type="match status" value="1"/>
</dbReference>
<dbReference type="InterPro" id="IPR011706">
    <property type="entry name" value="Cu-oxidase_C"/>
</dbReference>
<evidence type="ECO:0000256" key="1">
    <source>
        <dbReference type="ARBA" id="ARBA00010609"/>
    </source>
</evidence>
<gene>
    <name evidence="5" type="ORF">KC19_5G099500</name>
</gene>
<proteinExistence type="inferred from homology"/>